<accession>A0A3B0UUN0</accession>
<organism evidence="1">
    <name type="scientific">hydrothermal vent metagenome</name>
    <dbReference type="NCBI Taxonomy" id="652676"/>
    <lineage>
        <taxon>unclassified sequences</taxon>
        <taxon>metagenomes</taxon>
        <taxon>ecological metagenomes</taxon>
    </lineage>
</organism>
<evidence type="ECO:0008006" key="2">
    <source>
        <dbReference type="Google" id="ProtNLM"/>
    </source>
</evidence>
<proteinExistence type="predicted"/>
<reference evidence="1" key="1">
    <citation type="submission" date="2018-06" db="EMBL/GenBank/DDBJ databases">
        <authorList>
            <person name="Zhirakovskaya E."/>
        </authorList>
    </citation>
    <scope>NUCLEOTIDE SEQUENCE</scope>
</reference>
<sequence length="337" mass="39920">MSNTNSGKTATKPIIFISGRFRAGTSMLWNLFNRLPQYCAWYEPLHPNLLSHIQYVKPTVDHLSIDDYWLSYQQLQKLKRYYCASFGQHRLFLEKHEQWQELKNYINYLIKSSGDLTPVLQFNRMDLRLSWLKNTFPNATIIHIKREPYPLWISARKHIKTNDDKLNESYPDGYDLMQWSVDLAHTFPMLQNKNNRNSYFRHYFIWKLSQKMATAHADINLSLEDDFLYSLNGIFKLAKIFNWQQEATEIAESLVQKPQSLQLDLTKDNLYTDIELGINKIFQKTGLDQSFPSCPLNEIKLEYNKVWSQYPYHPETSIRELLTAIKFQKDEITALVN</sequence>
<gene>
    <name evidence="1" type="ORF">MNBD_GAMMA01-1870</name>
</gene>
<dbReference type="SUPFAM" id="SSF52540">
    <property type="entry name" value="P-loop containing nucleoside triphosphate hydrolases"/>
    <property type="match status" value="1"/>
</dbReference>
<dbReference type="Pfam" id="PF13469">
    <property type="entry name" value="Sulfotransfer_3"/>
    <property type="match status" value="1"/>
</dbReference>
<dbReference type="InterPro" id="IPR027417">
    <property type="entry name" value="P-loop_NTPase"/>
</dbReference>
<evidence type="ECO:0000313" key="1">
    <source>
        <dbReference type="EMBL" id="VAW34701.1"/>
    </source>
</evidence>
<name>A0A3B0UUN0_9ZZZZ</name>
<dbReference type="EMBL" id="UOEW01000079">
    <property type="protein sequence ID" value="VAW34701.1"/>
    <property type="molecule type" value="Genomic_DNA"/>
</dbReference>
<protein>
    <recommendedName>
        <fullName evidence="2">Sulfotransferase</fullName>
    </recommendedName>
</protein>
<dbReference type="Gene3D" id="3.40.50.300">
    <property type="entry name" value="P-loop containing nucleotide triphosphate hydrolases"/>
    <property type="match status" value="1"/>
</dbReference>
<dbReference type="AlphaFoldDB" id="A0A3B0UUN0"/>